<keyword evidence="1" id="KW-0472">Membrane</keyword>
<proteinExistence type="predicted"/>
<accession>A0A1I0ASA8</accession>
<name>A0A1I0ASA8_9FIRM</name>
<dbReference type="GeneID" id="93278555"/>
<feature type="transmembrane region" description="Helical" evidence="1">
    <location>
        <begin position="117"/>
        <end position="140"/>
    </location>
</feature>
<keyword evidence="1" id="KW-0812">Transmembrane</keyword>
<gene>
    <name evidence="2" type="ORF">SAMN05216313_101172</name>
</gene>
<dbReference type="RefSeq" id="WP_092360433.1">
    <property type="nucleotide sequence ID" value="NZ_FOIM01000001.1"/>
</dbReference>
<feature type="transmembrane region" description="Helical" evidence="1">
    <location>
        <begin position="12"/>
        <end position="34"/>
    </location>
</feature>
<feature type="transmembrane region" description="Helical" evidence="1">
    <location>
        <begin position="80"/>
        <end position="111"/>
    </location>
</feature>
<evidence type="ECO:0000313" key="2">
    <source>
        <dbReference type="EMBL" id="SES97061.1"/>
    </source>
</evidence>
<organism evidence="2 3">
    <name type="scientific">Enterocloster lavalensis</name>
    <dbReference type="NCBI Taxonomy" id="460384"/>
    <lineage>
        <taxon>Bacteria</taxon>
        <taxon>Bacillati</taxon>
        <taxon>Bacillota</taxon>
        <taxon>Clostridia</taxon>
        <taxon>Lachnospirales</taxon>
        <taxon>Lachnospiraceae</taxon>
        <taxon>Enterocloster</taxon>
    </lineage>
</organism>
<protein>
    <submittedName>
        <fullName evidence="2">Uncharacterized protein</fullName>
    </submittedName>
</protein>
<dbReference type="EMBL" id="FOIM01000001">
    <property type="protein sequence ID" value="SES97061.1"/>
    <property type="molecule type" value="Genomic_DNA"/>
</dbReference>
<keyword evidence="1" id="KW-1133">Transmembrane helix</keyword>
<feature type="transmembrane region" description="Helical" evidence="1">
    <location>
        <begin position="40"/>
        <end position="59"/>
    </location>
</feature>
<evidence type="ECO:0000313" key="3">
    <source>
        <dbReference type="Proteomes" id="UP000198508"/>
    </source>
</evidence>
<keyword evidence="3" id="KW-1185">Reference proteome</keyword>
<sequence length="143" mass="15201">MIGKQHFGQIINFLINVALGLALTAVGLSMAGAIQPLAFVQSFVVSMAVGYTICDLIPAPAWGKMFTKYLGIKNKLGCHLISTAVGGLVLITCISFFCQFVAVGGSILAVWPHALPYLLAAGYLVLIIFMPLCEHFAVVLTSK</sequence>
<dbReference type="STRING" id="460384.SAMN05216313_101172"/>
<reference evidence="3" key="1">
    <citation type="submission" date="2016-10" db="EMBL/GenBank/DDBJ databases">
        <authorList>
            <person name="Varghese N."/>
            <person name="Submissions S."/>
        </authorList>
    </citation>
    <scope>NUCLEOTIDE SEQUENCE [LARGE SCALE GENOMIC DNA]</scope>
    <source>
        <strain evidence="3">NLAE-zl-G277</strain>
    </source>
</reference>
<evidence type="ECO:0000256" key="1">
    <source>
        <dbReference type="SAM" id="Phobius"/>
    </source>
</evidence>
<dbReference type="AlphaFoldDB" id="A0A1I0ASA8"/>
<dbReference type="Proteomes" id="UP000198508">
    <property type="component" value="Unassembled WGS sequence"/>
</dbReference>